<name>A0ABR1KKV6_9PEZI</name>
<dbReference type="EMBL" id="JBBPHU010000006">
    <property type="protein sequence ID" value="KAK7516520.1"/>
    <property type="molecule type" value="Genomic_DNA"/>
</dbReference>
<accession>A0ABR1KKV6</accession>
<protein>
    <submittedName>
        <fullName evidence="1">Uncharacterized protein</fullName>
    </submittedName>
</protein>
<sequence>MRQALPLRVDRHTLPNFVDFDLRPHPGKQLQHHVGLGRADEAFHDVGTPGLEQLGEAFIKIIGGLDGHVKVDDVANCVVHFPGEHEPLLVPHGLPDLFFPLLGRETSDVDAIAHLKLLFLVRLLDELADRFQDLALHVSNSRTVRVMGKPRVHARCKTLSFVFRRLVSGQNICYQSICALQKCRSGGRDQRSKSVEVGGRRAA</sequence>
<reference evidence="1 2" key="1">
    <citation type="submission" date="2024-04" db="EMBL/GenBank/DDBJ databases">
        <title>Phyllosticta paracitricarpa is synonymous to the EU quarantine fungus P. citricarpa based on phylogenomic analyses.</title>
        <authorList>
            <consortium name="Lawrence Berkeley National Laboratory"/>
            <person name="Van Ingen-Buijs V.A."/>
            <person name="Van Westerhoven A.C."/>
            <person name="Haridas S."/>
            <person name="Skiadas P."/>
            <person name="Martin F."/>
            <person name="Groenewald J.Z."/>
            <person name="Crous P.W."/>
            <person name="Seidl M.F."/>
        </authorList>
    </citation>
    <scope>NUCLEOTIDE SEQUENCE [LARGE SCALE GENOMIC DNA]</scope>
    <source>
        <strain evidence="1 2">CBS 123371</strain>
    </source>
</reference>
<dbReference type="Proteomes" id="UP001363622">
    <property type="component" value="Unassembled WGS sequence"/>
</dbReference>
<proteinExistence type="predicted"/>
<organism evidence="1 2">
    <name type="scientific">Phyllosticta citriasiana</name>
    <dbReference type="NCBI Taxonomy" id="595635"/>
    <lineage>
        <taxon>Eukaryota</taxon>
        <taxon>Fungi</taxon>
        <taxon>Dikarya</taxon>
        <taxon>Ascomycota</taxon>
        <taxon>Pezizomycotina</taxon>
        <taxon>Dothideomycetes</taxon>
        <taxon>Dothideomycetes incertae sedis</taxon>
        <taxon>Botryosphaeriales</taxon>
        <taxon>Phyllostictaceae</taxon>
        <taxon>Phyllosticta</taxon>
    </lineage>
</organism>
<evidence type="ECO:0000313" key="1">
    <source>
        <dbReference type="EMBL" id="KAK7516520.1"/>
    </source>
</evidence>
<gene>
    <name evidence="1" type="ORF">IWZ03DRAFT_378295</name>
</gene>
<keyword evidence="2" id="KW-1185">Reference proteome</keyword>
<evidence type="ECO:0000313" key="2">
    <source>
        <dbReference type="Proteomes" id="UP001363622"/>
    </source>
</evidence>
<comment type="caution">
    <text evidence="1">The sequence shown here is derived from an EMBL/GenBank/DDBJ whole genome shotgun (WGS) entry which is preliminary data.</text>
</comment>